<evidence type="ECO:0000256" key="4">
    <source>
        <dbReference type="ARBA" id="ARBA00022840"/>
    </source>
</evidence>
<accession>A0A4Y7J111</accession>
<keyword evidence="3" id="KW-0347">Helicase</keyword>
<gene>
    <name evidence="7" type="ORF">C5167_013684</name>
</gene>
<dbReference type="Gramene" id="RZC54824">
    <property type="protein sequence ID" value="RZC54824"/>
    <property type="gene ID" value="C5167_013684"/>
</dbReference>
<dbReference type="Pfam" id="PF00176">
    <property type="entry name" value="SNF2-rel_dom"/>
    <property type="match status" value="2"/>
</dbReference>
<reference evidence="7 8" key="1">
    <citation type="journal article" date="2018" name="Science">
        <title>The opium poppy genome and morphinan production.</title>
        <authorList>
            <person name="Guo L."/>
            <person name="Winzer T."/>
            <person name="Yang X."/>
            <person name="Li Y."/>
            <person name="Ning Z."/>
            <person name="He Z."/>
            <person name="Teodor R."/>
            <person name="Lu Y."/>
            <person name="Bowser T.A."/>
            <person name="Graham I.A."/>
            <person name="Ye K."/>
        </authorList>
    </citation>
    <scope>NUCLEOTIDE SEQUENCE [LARGE SCALE GENOMIC DNA]</scope>
    <source>
        <strain evidence="8">cv. HN1</strain>
        <tissue evidence="7">Leaves</tissue>
    </source>
</reference>
<proteinExistence type="predicted"/>
<dbReference type="Proteomes" id="UP000316621">
    <property type="component" value="Chromosome 3"/>
</dbReference>
<name>A0A4Y7J111_PAPSO</name>
<dbReference type="GO" id="GO:0005524">
    <property type="term" value="F:ATP binding"/>
    <property type="evidence" value="ECO:0007669"/>
    <property type="project" value="UniProtKB-KW"/>
</dbReference>
<evidence type="ECO:0000313" key="7">
    <source>
        <dbReference type="EMBL" id="RZC54824.1"/>
    </source>
</evidence>
<organism evidence="7 8">
    <name type="scientific">Papaver somniferum</name>
    <name type="common">Opium poppy</name>
    <dbReference type="NCBI Taxonomy" id="3469"/>
    <lineage>
        <taxon>Eukaryota</taxon>
        <taxon>Viridiplantae</taxon>
        <taxon>Streptophyta</taxon>
        <taxon>Embryophyta</taxon>
        <taxon>Tracheophyta</taxon>
        <taxon>Spermatophyta</taxon>
        <taxon>Magnoliopsida</taxon>
        <taxon>Ranunculales</taxon>
        <taxon>Papaveraceae</taxon>
        <taxon>Papaveroideae</taxon>
        <taxon>Papaver</taxon>
    </lineage>
</organism>
<keyword evidence="4" id="KW-0067">ATP-binding</keyword>
<dbReference type="AlphaFoldDB" id="A0A4Y7J111"/>
<evidence type="ECO:0000256" key="3">
    <source>
        <dbReference type="ARBA" id="ARBA00022806"/>
    </source>
</evidence>
<keyword evidence="1" id="KW-0547">Nucleotide-binding</keyword>
<dbReference type="STRING" id="3469.A0A4Y7J111"/>
<dbReference type="GO" id="GO:0004386">
    <property type="term" value="F:helicase activity"/>
    <property type="evidence" value="ECO:0007669"/>
    <property type="project" value="UniProtKB-KW"/>
</dbReference>
<dbReference type="GO" id="GO:0005634">
    <property type="term" value="C:nucleus"/>
    <property type="evidence" value="ECO:0007669"/>
    <property type="project" value="TreeGrafter"/>
</dbReference>
<evidence type="ECO:0000256" key="5">
    <source>
        <dbReference type="SAM" id="MobiDB-lite"/>
    </source>
</evidence>
<dbReference type="InterPro" id="IPR038718">
    <property type="entry name" value="SNF2-like_sf"/>
</dbReference>
<dbReference type="GO" id="GO:0008094">
    <property type="term" value="F:ATP-dependent activity, acting on DNA"/>
    <property type="evidence" value="ECO:0007669"/>
    <property type="project" value="TreeGrafter"/>
</dbReference>
<keyword evidence="2" id="KW-0378">Hydrolase</keyword>
<dbReference type="PANTHER" id="PTHR45626">
    <property type="entry name" value="TRANSCRIPTION TERMINATION FACTOR 2-RELATED"/>
    <property type="match status" value="1"/>
</dbReference>
<feature type="region of interest" description="Disordered" evidence="5">
    <location>
        <begin position="1"/>
        <end position="20"/>
    </location>
</feature>
<protein>
    <recommendedName>
        <fullName evidence="6">SNF2 N-terminal domain-containing protein</fullName>
    </recommendedName>
</protein>
<keyword evidence="8" id="KW-1185">Reference proteome</keyword>
<dbReference type="InterPro" id="IPR050628">
    <property type="entry name" value="SNF2_RAD54_helicase_TF"/>
</dbReference>
<dbReference type="PANTHER" id="PTHR45626:SF17">
    <property type="entry name" value="HELICASE-LIKE TRANSCRIPTION FACTOR"/>
    <property type="match status" value="1"/>
</dbReference>
<dbReference type="GO" id="GO:0006281">
    <property type="term" value="P:DNA repair"/>
    <property type="evidence" value="ECO:0007669"/>
    <property type="project" value="TreeGrafter"/>
</dbReference>
<feature type="domain" description="SNF2 N-terminal" evidence="6">
    <location>
        <begin position="63"/>
        <end position="226"/>
    </location>
</feature>
<sequence length="329" mass="38229">MPDLIYHPTSSRKLNRSPKTRPKRIKLETFHECLTSQNKKNTNVNWDALEPSKETIKTELLLHQKYGLGWLYHRENSNELQPFWVEEEDNYERGGNLYRNVLNNKKREEKRPNLEGGVFADDMRLGRTLTLLSLISTDYTSYTKLNSSDLSLENLEEGYDDDKLRKRKHSNEVLVTPVLSTWTRQLDEHTKPGSLKLFVYNHVLPDGNGIKLEELRKYDIVLTTYDSGMVFKMVLKLSSDMYGVVQSMPIVSTSCDMYYAMAFLSFYPFSVKFGWQSLVQRPLKNGKVPLSHLQDLMATISLRRLKTDCLVKLPPKAVETFFLELSDEE</sequence>
<evidence type="ECO:0000259" key="6">
    <source>
        <dbReference type="Pfam" id="PF00176"/>
    </source>
</evidence>
<feature type="domain" description="SNF2 N-terminal" evidence="6">
    <location>
        <begin position="230"/>
        <end position="329"/>
    </location>
</feature>
<dbReference type="Gene3D" id="3.40.50.10810">
    <property type="entry name" value="Tandem AAA-ATPase domain"/>
    <property type="match status" value="1"/>
</dbReference>
<evidence type="ECO:0000313" key="8">
    <source>
        <dbReference type="Proteomes" id="UP000316621"/>
    </source>
</evidence>
<dbReference type="GO" id="GO:0016787">
    <property type="term" value="F:hydrolase activity"/>
    <property type="evidence" value="ECO:0007669"/>
    <property type="project" value="UniProtKB-KW"/>
</dbReference>
<dbReference type="EMBL" id="CM010717">
    <property type="protein sequence ID" value="RZC54824.1"/>
    <property type="molecule type" value="Genomic_DNA"/>
</dbReference>
<evidence type="ECO:0000256" key="2">
    <source>
        <dbReference type="ARBA" id="ARBA00022801"/>
    </source>
</evidence>
<dbReference type="InterPro" id="IPR000330">
    <property type="entry name" value="SNF2_N"/>
</dbReference>
<evidence type="ECO:0000256" key="1">
    <source>
        <dbReference type="ARBA" id="ARBA00022741"/>
    </source>
</evidence>